<dbReference type="InterPro" id="IPR018357">
    <property type="entry name" value="Hexapep_transf_CS"/>
</dbReference>
<evidence type="ECO:0000256" key="2">
    <source>
        <dbReference type="ARBA" id="ARBA00022737"/>
    </source>
</evidence>
<dbReference type="Gene3D" id="2.160.10.10">
    <property type="entry name" value="Hexapeptide repeat proteins"/>
    <property type="match status" value="1"/>
</dbReference>
<dbReference type="InterPro" id="IPR011004">
    <property type="entry name" value="Trimer_LpxA-like_sf"/>
</dbReference>
<gene>
    <name evidence="3" type="ORF">BHD05_03290</name>
</gene>
<evidence type="ECO:0000313" key="4">
    <source>
        <dbReference type="Proteomes" id="UP000464507"/>
    </source>
</evidence>
<keyword evidence="4" id="KW-1185">Reference proteome</keyword>
<dbReference type="AlphaFoldDB" id="A0A7L5AF74"/>
<evidence type="ECO:0008006" key="5">
    <source>
        <dbReference type="Google" id="ProtNLM"/>
    </source>
</evidence>
<proteinExistence type="predicted"/>
<dbReference type="KEGG" id="mant:BHD05_03290"/>
<evidence type="ECO:0000313" key="3">
    <source>
        <dbReference type="EMBL" id="QHO68807.1"/>
    </source>
</evidence>
<dbReference type="GO" id="GO:0016740">
    <property type="term" value="F:transferase activity"/>
    <property type="evidence" value="ECO:0007669"/>
    <property type="project" value="UniProtKB-KW"/>
</dbReference>
<reference evidence="3 4" key="1">
    <citation type="submission" date="2016-09" db="EMBL/GenBank/DDBJ databases">
        <title>Complete genome sequence of microbes from the polar regions.</title>
        <authorList>
            <person name="Liao L."/>
            <person name="Chen B."/>
        </authorList>
    </citation>
    <scope>NUCLEOTIDE SEQUENCE [LARGE SCALE GENOMIC DNA]</scope>
    <source>
        <strain evidence="3 4">ZS314</strain>
    </source>
</reference>
<dbReference type="Proteomes" id="UP000464507">
    <property type="component" value="Chromosome"/>
</dbReference>
<dbReference type="PROSITE" id="PS00101">
    <property type="entry name" value="HEXAPEP_TRANSFERASES"/>
    <property type="match status" value="1"/>
</dbReference>
<dbReference type="Pfam" id="PF00132">
    <property type="entry name" value="Hexapep"/>
    <property type="match status" value="1"/>
</dbReference>
<organism evidence="3 4">
    <name type="scientific">Marisediminicola antarctica</name>
    <dbReference type="NCBI Taxonomy" id="674079"/>
    <lineage>
        <taxon>Bacteria</taxon>
        <taxon>Bacillati</taxon>
        <taxon>Actinomycetota</taxon>
        <taxon>Actinomycetes</taxon>
        <taxon>Micrococcales</taxon>
        <taxon>Microbacteriaceae</taxon>
        <taxon>Marisediminicola</taxon>
    </lineage>
</organism>
<dbReference type="SUPFAM" id="SSF51161">
    <property type="entry name" value="Trimeric LpxA-like enzymes"/>
    <property type="match status" value="1"/>
</dbReference>
<sequence>MNIGSDFVTHDHVEIGNDVMISSSVSFIGNDHSFDELGMTIQDQKLLPRALVRLEGDNLIGFGTIILGNVTIGQGTIVGAGSLVTRDLPPNTVCVGRPARPIRNRAEK</sequence>
<keyword evidence="1" id="KW-0808">Transferase</keyword>
<dbReference type="PANTHER" id="PTHR23416">
    <property type="entry name" value="SIALIC ACID SYNTHASE-RELATED"/>
    <property type="match status" value="1"/>
</dbReference>
<evidence type="ECO:0000256" key="1">
    <source>
        <dbReference type="ARBA" id="ARBA00022679"/>
    </source>
</evidence>
<keyword evidence="2" id="KW-0677">Repeat</keyword>
<dbReference type="InterPro" id="IPR001451">
    <property type="entry name" value="Hexapep"/>
</dbReference>
<dbReference type="InterPro" id="IPR051159">
    <property type="entry name" value="Hexapeptide_acetyltransf"/>
</dbReference>
<dbReference type="CDD" id="cd04647">
    <property type="entry name" value="LbH_MAT_like"/>
    <property type="match status" value="1"/>
</dbReference>
<accession>A0A7L5AF74</accession>
<protein>
    <recommendedName>
        <fullName evidence="5">Acetyltransferase</fullName>
    </recommendedName>
</protein>
<name>A0A7L5AF74_9MICO</name>
<dbReference type="EMBL" id="CP017146">
    <property type="protein sequence ID" value="QHO68807.1"/>
    <property type="molecule type" value="Genomic_DNA"/>
</dbReference>